<evidence type="ECO:0000256" key="9">
    <source>
        <dbReference type="ARBA" id="ARBA00045912"/>
    </source>
</evidence>
<dbReference type="STRING" id="1126212.K2S7X6"/>
<proteinExistence type="inferred from homology"/>
<dbReference type="EMBL" id="AHHD01000069">
    <property type="protein sequence ID" value="EKG21002.1"/>
    <property type="molecule type" value="Genomic_DNA"/>
</dbReference>
<comment type="caution">
    <text evidence="11">The sequence shown here is derived from an EMBL/GenBank/DDBJ whole genome shotgun (WGS) entry which is preliminary data.</text>
</comment>
<dbReference type="AlphaFoldDB" id="K2S7X6"/>
<evidence type="ECO:0000256" key="5">
    <source>
        <dbReference type="ARBA" id="ARBA00022824"/>
    </source>
</evidence>
<dbReference type="InterPro" id="IPR007594">
    <property type="entry name" value="RFT1"/>
</dbReference>
<dbReference type="GO" id="GO:0006488">
    <property type="term" value="P:dolichol-linked oligosaccharide biosynthetic process"/>
    <property type="evidence" value="ECO:0007669"/>
    <property type="project" value="InterPro"/>
</dbReference>
<dbReference type="HOGENOM" id="CLU_023360_3_0_1"/>
<reference evidence="11 12" key="1">
    <citation type="journal article" date="2012" name="BMC Genomics">
        <title>Tools to kill: Genome of one of the most destructive plant pathogenic fungi Macrophomina phaseolina.</title>
        <authorList>
            <person name="Islam M.S."/>
            <person name="Haque M.S."/>
            <person name="Islam M.M."/>
            <person name="Emdad E.M."/>
            <person name="Halim A."/>
            <person name="Hossen Q.M.M."/>
            <person name="Hossain M.Z."/>
            <person name="Ahmed B."/>
            <person name="Rahim S."/>
            <person name="Rahman M.S."/>
            <person name="Alam M.M."/>
            <person name="Hou S."/>
            <person name="Wan X."/>
            <person name="Saito J.A."/>
            <person name="Alam M."/>
        </authorList>
    </citation>
    <scope>NUCLEOTIDE SEQUENCE [LARGE SCALE GENOMIC DNA]</scope>
    <source>
        <strain evidence="11 12">MS6</strain>
    </source>
</reference>
<dbReference type="FunCoup" id="K2S7X6">
    <property type="interactions" value="670"/>
</dbReference>
<evidence type="ECO:0000313" key="12">
    <source>
        <dbReference type="Proteomes" id="UP000007129"/>
    </source>
</evidence>
<comment type="pathway">
    <text evidence="2">Protein modification; protein glycosylation.</text>
</comment>
<accession>K2S7X6</accession>
<dbReference type="Pfam" id="PF04506">
    <property type="entry name" value="Rft-1"/>
    <property type="match status" value="1"/>
</dbReference>
<evidence type="ECO:0000256" key="7">
    <source>
        <dbReference type="ARBA" id="ARBA00023136"/>
    </source>
</evidence>
<gene>
    <name evidence="11" type="ORF">MPH_01683</name>
</gene>
<keyword evidence="10" id="KW-0813">Transport</keyword>
<feature type="transmembrane region" description="Helical" evidence="10">
    <location>
        <begin position="81"/>
        <end position="101"/>
    </location>
</feature>
<dbReference type="GO" id="GO:0005789">
    <property type="term" value="C:endoplasmic reticulum membrane"/>
    <property type="evidence" value="ECO:0007669"/>
    <property type="project" value="UniProtKB-SubCell"/>
</dbReference>
<evidence type="ECO:0000256" key="6">
    <source>
        <dbReference type="ARBA" id="ARBA00022989"/>
    </source>
</evidence>
<dbReference type="PANTHER" id="PTHR13117">
    <property type="entry name" value="ENDOPLASMIC RETICULUM MULTISPAN TRANSMEMBRANE PROTEIN-RELATED"/>
    <property type="match status" value="1"/>
</dbReference>
<evidence type="ECO:0000256" key="1">
    <source>
        <dbReference type="ARBA" id="ARBA00004477"/>
    </source>
</evidence>
<keyword evidence="4 10" id="KW-0812">Transmembrane</keyword>
<feature type="transmembrane region" description="Helical" evidence="10">
    <location>
        <begin position="113"/>
        <end position="132"/>
    </location>
</feature>
<dbReference type="eggNOG" id="KOG2864">
    <property type="taxonomic scope" value="Eukaryota"/>
</dbReference>
<evidence type="ECO:0000256" key="10">
    <source>
        <dbReference type="RuleBase" id="RU365067"/>
    </source>
</evidence>
<organism evidence="11 12">
    <name type="scientific">Macrophomina phaseolina (strain MS6)</name>
    <name type="common">Charcoal rot fungus</name>
    <dbReference type="NCBI Taxonomy" id="1126212"/>
    <lineage>
        <taxon>Eukaryota</taxon>
        <taxon>Fungi</taxon>
        <taxon>Dikarya</taxon>
        <taxon>Ascomycota</taxon>
        <taxon>Pezizomycotina</taxon>
        <taxon>Dothideomycetes</taxon>
        <taxon>Dothideomycetes incertae sedis</taxon>
        <taxon>Botryosphaeriales</taxon>
        <taxon>Botryosphaeriaceae</taxon>
        <taxon>Macrophomina</taxon>
    </lineage>
</organism>
<evidence type="ECO:0000313" key="11">
    <source>
        <dbReference type="EMBL" id="EKG21002.1"/>
    </source>
</evidence>
<comment type="similarity">
    <text evidence="3 10">Belongs to the RFT1 family.</text>
</comment>
<dbReference type="VEuPathDB" id="FungiDB:MPH_01683"/>
<keyword evidence="7 10" id="KW-0472">Membrane</keyword>
<dbReference type="GO" id="GO:0034203">
    <property type="term" value="P:glycolipid translocation"/>
    <property type="evidence" value="ECO:0007669"/>
    <property type="project" value="TreeGrafter"/>
</dbReference>
<name>K2S7X6_MACPH</name>
<dbReference type="PANTHER" id="PTHR13117:SF5">
    <property type="entry name" value="PROTEIN RFT1 HOMOLOG"/>
    <property type="match status" value="1"/>
</dbReference>
<comment type="function">
    <text evidence="9 10">Intramembrane glycolipid transporter that operates in the biosynthetic pathway of dolichol-linked oligosaccharides, the glycan precursors employed in protein asparagine (N)-glycosylation. The sequential addition of sugars to dolichol pyrophosphate produces dolichol-linked oligosaccharides containing fourteen sugars, including two GlcNAcs, nine mannoses and three glucoses. Once assembled, the oligosaccharide is transferred from the lipid to nascent proteins by oligosaccharyltransferases. The assembly of dolichol-linked oligosaccharides begins on the cytosolic side of the endoplasmic reticulum membrane and finishes in its lumen. RFT1 could mediate the translocation of the cytosolically oriented intermediate DolPP-GlcNAc2Man5, produced by ALG11, into the ER lumen where dolichol-linked oligosaccharides assembly continues. However, the intramembrane lipid transporter activity could not be confirmed in vitro.</text>
</comment>
<comment type="subcellular location">
    <subcellularLocation>
        <location evidence="1 10">Endoplasmic reticulum membrane</location>
        <topology evidence="1 10">Multi-pass membrane protein</topology>
    </subcellularLocation>
</comment>
<keyword evidence="6 10" id="KW-1133">Transmembrane helix</keyword>
<keyword evidence="5 10" id="KW-0256">Endoplasmic reticulum</keyword>
<dbReference type="Proteomes" id="UP000007129">
    <property type="component" value="Unassembled WGS sequence"/>
</dbReference>
<dbReference type="InParanoid" id="K2S7X6"/>
<evidence type="ECO:0000256" key="2">
    <source>
        <dbReference type="ARBA" id="ARBA00004922"/>
    </source>
</evidence>
<feature type="transmembrane region" description="Helical" evidence="10">
    <location>
        <begin position="175"/>
        <end position="195"/>
    </location>
</feature>
<evidence type="ECO:0000256" key="3">
    <source>
        <dbReference type="ARBA" id="ARBA00010288"/>
    </source>
</evidence>
<feature type="transmembrane region" description="Helical" evidence="10">
    <location>
        <begin position="42"/>
        <end position="60"/>
    </location>
</feature>
<feature type="transmembrane region" description="Helical" evidence="10">
    <location>
        <begin position="152"/>
        <end position="169"/>
    </location>
</feature>
<comment type="caution">
    <text evidence="10">Lacks conserved residue(s) required for the propagation of feature annotation.</text>
</comment>
<dbReference type="OrthoDB" id="9979195at2759"/>
<evidence type="ECO:0000256" key="8">
    <source>
        <dbReference type="ARBA" id="ARBA00044793"/>
    </source>
</evidence>
<sequence>MSGSALSASAKGATFLILLQVGSRALTFAVNQVLLRFLSPELLGVSAQLELFSISVLYFSRESLRVALQRQTGSIQAVINLSYLAIVLGFILSHLLAWTWLRADEPDVVYFRQSLWIYAYATILELFTEPAFTATQQLMLYKIRASAESTATLVRCFATCGVAIFASRLNSDPGASPFAVGQLAYSLVLLAVYIWRVIPVAKKESFTLLVQKLKKNDPSEYIVDHFPRTLSKLSLSIFLQSSIKYVLTQGDAILITSLTTLRDQGAYALASNYGGLIARMLFQPIEESSRNLFSKLCSPDPSSRKRDPAGVRQARVILQTILHLEGESFDFVATMPKGLSVAVAVTAPMALKMTEGYLKGYGLFGELLKSGAVSGVLGLTILMLERDYLLQCYHMLRPKREAPQEKKDR</sequence>
<protein>
    <recommendedName>
        <fullName evidence="8 10">Man(5)GlcNAc(2)-PP-dolichol translocation protein RFT1</fullName>
    </recommendedName>
</protein>
<evidence type="ECO:0000256" key="4">
    <source>
        <dbReference type="ARBA" id="ARBA00022692"/>
    </source>
</evidence>